<proteinExistence type="predicted"/>
<reference evidence="5 6" key="1">
    <citation type="submission" date="2018-12" db="EMBL/GenBank/DDBJ databases">
        <authorList>
            <person name="Tiukova I."/>
            <person name="Dainat J."/>
        </authorList>
    </citation>
    <scope>NUCLEOTIDE SEQUENCE [LARGE SCALE GENOMIC DNA]</scope>
</reference>
<gene>
    <name evidence="5" type="ORF">BRENAR_LOCUS303</name>
</gene>
<keyword evidence="1" id="KW-0862">Zinc</keyword>
<dbReference type="AlphaFoldDB" id="A0A448YFB7"/>
<dbReference type="EMBL" id="CAACVR010000001">
    <property type="protein sequence ID" value="VEU19566.1"/>
    <property type="molecule type" value="Genomic_DNA"/>
</dbReference>
<feature type="compositionally biased region" description="Basic and acidic residues" evidence="2">
    <location>
        <begin position="360"/>
        <end position="382"/>
    </location>
</feature>
<feature type="compositionally biased region" description="Low complexity" evidence="2">
    <location>
        <begin position="82"/>
        <end position="93"/>
    </location>
</feature>
<feature type="region of interest" description="Disordered" evidence="2">
    <location>
        <begin position="23"/>
        <end position="54"/>
    </location>
</feature>
<dbReference type="InterPro" id="IPR007110">
    <property type="entry name" value="Ig-like_dom"/>
</dbReference>
<evidence type="ECO:0000256" key="2">
    <source>
        <dbReference type="SAM" id="MobiDB-lite"/>
    </source>
</evidence>
<evidence type="ECO:0000259" key="4">
    <source>
        <dbReference type="PROSITE" id="PS50835"/>
    </source>
</evidence>
<feature type="compositionally biased region" description="Polar residues" evidence="2">
    <location>
        <begin position="69"/>
        <end position="80"/>
    </location>
</feature>
<feature type="region of interest" description="Disordered" evidence="2">
    <location>
        <begin position="313"/>
        <end position="382"/>
    </location>
</feature>
<dbReference type="InterPro" id="IPR013087">
    <property type="entry name" value="Znf_C2H2_type"/>
</dbReference>
<evidence type="ECO:0000256" key="1">
    <source>
        <dbReference type="PROSITE-ProRule" id="PRU00042"/>
    </source>
</evidence>
<dbReference type="OrthoDB" id="2152896at2759"/>
<dbReference type="GO" id="GO:0008270">
    <property type="term" value="F:zinc ion binding"/>
    <property type="evidence" value="ECO:0007669"/>
    <property type="project" value="UniProtKB-KW"/>
</dbReference>
<dbReference type="PROSITE" id="PS50157">
    <property type="entry name" value="ZINC_FINGER_C2H2_2"/>
    <property type="match status" value="1"/>
</dbReference>
<feature type="compositionally biased region" description="Acidic residues" evidence="2">
    <location>
        <begin position="335"/>
        <end position="354"/>
    </location>
</feature>
<dbReference type="InParanoid" id="A0A448YFB7"/>
<evidence type="ECO:0000313" key="6">
    <source>
        <dbReference type="Proteomes" id="UP000290900"/>
    </source>
</evidence>
<dbReference type="PROSITE" id="PS00028">
    <property type="entry name" value="ZINC_FINGER_C2H2_1"/>
    <property type="match status" value="1"/>
</dbReference>
<keyword evidence="1" id="KW-0479">Metal-binding</keyword>
<accession>A0A448YFB7</accession>
<organism evidence="5 6">
    <name type="scientific">Brettanomyces naardenensis</name>
    <name type="common">Yeast</name>
    <dbReference type="NCBI Taxonomy" id="13370"/>
    <lineage>
        <taxon>Eukaryota</taxon>
        <taxon>Fungi</taxon>
        <taxon>Dikarya</taxon>
        <taxon>Ascomycota</taxon>
        <taxon>Saccharomycotina</taxon>
        <taxon>Pichiomycetes</taxon>
        <taxon>Pichiales</taxon>
        <taxon>Pichiaceae</taxon>
        <taxon>Brettanomyces</taxon>
    </lineage>
</organism>
<protein>
    <submittedName>
        <fullName evidence="5">DEKNAAC100576</fullName>
    </submittedName>
</protein>
<keyword evidence="1" id="KW-0863">Zinc-finger</keyword>
<dbReference type="Proteomes" id="UP000290900">
    <property type="component" value="Unassembled WGS sequence"/>
</dbReference>
<feature type="compositionally biased region" description="Basic and acidic residues" evidence="2">
    <location>
        <begin position="316"/>
        <end position="329"/>
    </location>
</feature>
<keyword evidence="6" id="KW-1185">Reference proteome</keyword>
<feature type="region of interest" description="Disordered" evidence="2">
    <location>
        <begin position="257"/>
        <end position="276"/>
    </location>
</feature>
<feature type="region of interest" description="Disordered" evidence="2">
    <location>
        <begin position="69"/>
        <end position="114"/>
    </location>
</feature>
<feature type="domain" description="C2H2-type" evidence="3">
    <location>
        <begin position="192"/>
        <end position="219"/>
    </location>
</feature>
<feature type="domain" description="Ig-like" evidence="4">
    <location>
        <begin position="169"/>
        <end position="263"/>
    </location>
</feature>
<sequence>MQTEQIRSPSSSFVGKASAIGTIGGSHYQVPRRRRSSVSTAPYQIPSKVPGMSKIAGSSADGINVKETVSGTQDKQQTIRVPQLPSSTSTSLSNYSIPRTGGPIHTHHYPSEQEQDRLRLQQLQEQQQQLELQLQQEQLQEQVKLQMERSREMLQIQHRNSKQLQRNVPMLSREFVVRRISEGESGRLKEELKCEACGKGYKHITSLAKHLWEHTPEWQRTKKLSISKHQQVQLLEAASILCSMNEKKKADEMAAATHRRSVSPTQQLNGYADNSGYQLSTARKNSMSRYPPSSLSGSLPAYLGRKASISTGSSLREVRRDNGLNKDNSEVISSDLDDDAEEAEGEEEVEEDDATAAGDTADKDSGRSFAPQREDEVVGRME</sequence>
<dbReference type="PROSITE" id="PS50835">
    <property type="entry name" value="IG_LIKE"/>
    <property type="match status" value="1"/>
</dbReference>
<name>A0A448YFB7_BRENA</name>
<evidence type="ECO:0000313" key="5">
    <source>
        <dbReference type="EMBL" id="VEU19566.1"/>
    </source>
</evidence>
<evidence type="ECO:0000259" key="3">
    <source>
        <dbReference type="PROSITE" id="PS50157"/>
    </source>
</evidence>
<dbReference type="STRING" id="13370.A0A448YFB7"/>